<proteinExistence type="inferred from homology"/>
<evidence type="ECO:0000256" key="4">
    <source>
        <dbReference type="ARBA" id="ARBA00022777"/>
    </source>
</evidence>
<dbReference type="Gene3D" id="3.30.200.20">
    <property type="entry name" value="Phosphorylase Kinase, domain 1"/>
    <property type="match status" value="1"/>
</dbReference>
<protein>
    <recommendedName>
        <fullName evidence="8">Protein kinase domain-containing protein</fullName>
    </recommendedName>
</protein>
<evidence type="ECO:0000256" key="7">
    <source>
        <dbReference type="RuleBase" id="RU000304"/>
    </source>
</evidence>
<sequence>MPQRAFSLHSTPGCRMFRGSFGRSDCFLGAEVVCHKRRNKRQAYFEQHGGEMLSRFLKAEGNISFTFYNREHIVKATRNFHKSNIIGEGAHGTVYKAILSLGNDTMETVAVKRCKQIDTSRTTEFVQELMILCRVNHKNIVRLLGCCLHFQAPMLVYEFVQNGTLNDLLHGSPRRGMTLATRLRIAAETAVALAHLHSRTILHGDVKPENILLGDGWVAKVSDFGCTTIDDNIQVVPKGTLAYLDPEFLQDFSLTDKTDVYSFGVVLMELLTRRKPRAKEQKNLTIMFEECMGNGNLCELLDADIVEEGYSAMEVIHQAGDLARRCTAVPGKERPPMGLVAEELQRQSDKRPEDSEAMLALEGHGYSHTGCDTDATVFYGIGSRAALSTELAR</sequence>
<dbReference type="GO" id="GO:0005524">
    <property type="term" value="F:ATP binding"/>
    <property type="evidence" value="ECO:0007669"/>
    <property type="project" value="UniProtKB-UniRule"/>
</dbReference>
<dbReference type="Pfam" id="PF07714">
    <property type="entry name" value="PK_Tyr_Ser-Thr"/>
    <property type="match status" value="1"/>
</dbReference>
<dbReference type="OrthoDB" id="346907at2759"/>
<evidence type="ECO:0000256" key="3">
    <source>
        <dbReference type="ARBA" id="ARBA00022741"/>
    </source>
</evidence>
<keyword evidence="2" id="KW-0808">Transferase</keyword>
<evidence type="ECO:0000256" key="6">
    <source>
        <dbReference type="PROSITE-ProRule" id="PRU10141"/>
    </source>
</evidence>
<evidence type="ECO:0000313" key="9">
    <source>
        <dbReference type="EMBL" id="KAF8701363.1"/>
    </source>
</evidence>
<dbReference type="SUPFAM" id="SSF56112">
    <property type="entry name" value="Protein kinase-like (PK-like)"/>
    <property type="match status" value="1"/>
</dbReference>
<dbReference type="GO" id="GO:0004674">
    <property type="term" value="F:protein serine/threonine kinase activity"/>
    <property type="evidence" value="ECO:0007669"/>
    <property type="project" value="UniProtKB-KW"/>
</dbReference>
<dbReference type="PANTHER" id="PTHR27005">
    <property type="entry name" value="WALL-ASSOCIATED RECEPTOR KINASE-LIKE 21"/>
    <property type="match status" value="1"/>
</dbReference>
<dbReference type="SMART" id="SM00220">
    <property type="entry name" value="S_TKc"/>
    <property type="match status" value="1"/>
</dbReference>
<keyword evidence="10" id="KW-1185">Reference proteome</keyword>
<evidence type="ECO:0000259" key="8">
    <source>
        <dbReference type="PROSITE" id="PS50011"/>
    </source>
</evidence>
<name>A0A835EMU4_9POAL</name>
<comment type="similarity">
    <text evidence="7">Belongs to the protein kinase superfamily.</text>
</comment>
<keyword evidence="5 6" id="KW-0067">ATP-binding</keyword>
<accession>A0A835EMU4</accession>
<dbReference type="FunFam" id="3.30.200.20:FF:000625">
    <property type="entry name" value="Os04g0372100 protein"/>
    <property type="match status" value="1"/>
</dbReference>
<organism evidence="9 10">
    <name type="scientific">Digitaria exilis</name>
    <dbReference type="NCBI Taxonomy" id="1010633"/>
    <lineage>
        <taxon>Eukaryota</taxon>
        <taxon>Viridiplantae</taxon>
        <taxon>Streptophyta</taxon>
        <taxon>Embryophyta</taxon>
        <taxon>Tracheophyta</taxon>
        <taxon>Spermatophyta</taxon>
        <taxon>Magnoliopsida</taxon>
        <taxon>Liliopsida</taxon>
        <taxon>Poales</taxon>
        <taxon>Poaceae</taxon>
        <taxon>PACMAD clade</taxon>
        <taxon>Panicoideae</taxon>
        <taxon>Panicodae</taxon>
        <taxon>Paniceae</taxon>
        <taxon>Anthephorinae</taxon>
        <taxon>Digitaria</taxon>
    </lineage>
</organism>
<feature type="binding site" evidence="6">
    <location>
        <position position="112"/>
    </location>
    <ligand>
        <name>ATP</name>
        <dbReference type="ChEBI" id="CHEBI:30616"/>
    </ligand>
</feature>
<keyword evidence="4" id="KW-0418">Kinase</keyword>
<dbReference type="Proteomes" id="UP000636709">
    <property type="component" value="Unassembled WGS sequence"/>
</dbReference>
<feature type="domain" description="Protein kinase" evidence="8">
    <location>
        <begin position="80"/>
        <end position="367"/>
    </location>
</feature>
<dbReference type="Gene3D" id="1.10.510.10">
    <property type="entry name" value="Transferase(Phosphotransferase) domain 1"/>
    <property type="match status" value="1"/>
</dbReference>
<evidence type="ECO:0000256" key="1">
    <source>
        <dbReference type="ARBA" id="ARBA00022527"/>
    </source>
</evidence>
<dbReference type="AlphaFoldDB" id="A0A835EMU4"/>
<keyword evidence="1 7" id="KW-0723">Serine/threonine-protein kinase</keyword>
<comment type="caution">
    <text evidence="9">The sequence shown here is derived from an EMBL/GenBank/DDBJ whole genome shotgun (WGS) entry which is preliminary data.</text>
</comment>
<dbReference type="InterPro" id="IPR011009">
    <property type="entry name" value="Kinase-like_dom_sf"/>
</dbReference>
<dbReference type="InterPro" id="IPR008271">
    <property type="entry name" value="Ser/Thr_kinase_AS"/>
</dbReference>
<dbReference type="InterPro" id="IPR017441">
    <property type="entry name" value="Protein_kinase_ATP_BS"/>
</dbReference>
<dbReference type="PROSITE" id="PS00107">
    <property type="entry name" value="PROTEIN_KINASE_ATP"/>
    <property type="match status" value="1"/>
</dbReference>
<reference evidence="9" key="1">
    <citation type="submission" date="2020-07" db="EMBL/GenBank/DDBJ databases">
        <title>Genome sequence and genetic diversity analysis of an under-domesticated orphan crop, white fonio (Digitaria exilis).</title>
        <authorList>
            <person name="Bennetzen J.L."/>
            <person name="Chen S."/>
            <person name="Ma X."/>
            <person name="Wang X."/>
            <person name="Yssel A.E.J."/>
            <person name="Chaluvadi S.R."/>
            <person name="Johnson M."/>
            <person name="Gangashetty P."/>
            <person name="Hamidou F."/>
            <person name="Sanogo M.D."/>
            <person name="Zwaenepoel A."/>
            <person name="Wallace J."/>
            <person name="Van De Peer Y."/>
            <person name="Van Deynze A."/>
        </authorList>
    </citation>
    <scope>NUCLEOTIDE SEQUENCE</scope>
    <source>
        <tissue evidence="9">Leaves</tissue>
    </source>
</reference>
<evidence type="ECO:0000256" key="2">
    <source>
        <dbReference type="ARBA" id="ARBA00022679"/>
    </source>
</evidence>
<dbReference type="InterPro" id="IPR045274">
    <property type="entry name" value="WAK-like"/>
</dbReference>
<evidence type="ECO:0000313" key="10">
    <source>
        <dbReference type="Proteomes" id="UP000636709"/>
    </source>
</evidence>
<dbReference type="GO" id="GO:0007166">
    <property type="term" value="P:cell surface receptor signaling pathway"/>
    <property type="evidence" value="ECO:0007669"/>
    <property type="project" value="InterPro"/>
</dbReference>
<dbReference type="InterPro" id="IPR000719">
    <property type="entry name" value="Prot_kinase_dom"/>
</dbReference>
<dbReference type="EMBL" id="JACEFO010001809">
    <property type="protein sequence ID" value="KAF8701363.1"/>
    <property type="molecule type" value="Genomic_DNA"/>
</dbReference>
<dbReference type="PROSITE" id="PS50011">
    <property type="entry name" value="PROTEIN_KINASE_DOM"/>
    <property type="match status" value="1"/>
</dbReference>
<keyword evidence="3 6" id="KW-0547">Nucleotide-binding</keyword>
<dbReference type="PROSITE" id="PS00108">
    <property type="entry name" value="PROTEIN_KINASE_ST"/>
    <property type="match status" value="1"/>
</dbReference>
<dbReference type="InterPro" id="IPR001245">
    <property type="entry name" value="Ser-Thr/Tyr_kinase_cat_dom"/>
</dbReference>
<gene>
    <name evidence="9" type="ORF">HU200_033694</name>
</gene>
<evidence type="ECO:0000256" key="5">
    <source>
        <dbReference type="ARBA" id="ARBA00022840"/>
    </source>
</evidence>
<dbReference type="GO" id="GO:0005886">
    <property type="term" value="C:plasma membrane"/>
    <property type="evidence" value="ECO:0007669"/>
    <property type="project" value="TreeGrafter"/>
</dbReference>
<dbReference type="PANTHER" id="PTHR27005:SF37">
    <property type="entry name" value="OS04G0367600 PROTEIN"/>
    <property type="match status" value="1"/>
</dbReference>